<evidence type="ECO:0000256" key="2">
    <source>
        <dbReference type="ARBA" id="ARBA00004496"/>
    </source>
</evidence>
<reference evidence="11" key="1">
    <citation type="journal article" date="2022" name="G3 (Bethesda)">
        <title>High quality genome of the basidiomycete yeast Dioszegia hungarica PDD-24b-2 isolated from cloud water.</title>
        <authorList>
            <person name="Jarrige D."/>
            <person name="Haridas S."/>
            <person name="Bleykasten-Grosshans C."/>
            <person name="Joly M."/>
            <person name="Nadalig T."/>
            <person name="Sancelme M."/>
            <person name="Vuilleumier S."/>
            <person name="Grigoriev I.V."/>
            <person name="Amato P."/>
            <person name="Bringel F."/>
        </authorList>
    </citation>
    <scope>NUCLEOTIDE SEQUENCE</scope>
    <source>
        <strain evidence="11">PDD-24b-2</strain>
    </source>
</reference>
<evidence type="ECO:0000256" key="8">
    <source>
        <dbReference type="ARBA" id="ARBA00023242"/>
    </source>
</evidence>
<keyword evidence="6" id="KW-0271">Exosome</keyword>
<dbReference type="Pfam" id="PF01138">
    <property type="entry name" value="RNase_PH"/>
    <property type="match status" value="1"/>
</dbReference>
<dbReference type="InterPro" id="IPR036345">
    <property type="entry name" value="ExoRNase_PH_dom2_sf"/>
</dbReference>
<evidence type="ECO:0000256" key="9">
    <source>
        <dbReference type="SAM" id="MobiDB-lite"/>
    </source>
</evidence>
<evidence type="ECO:0000256" key="1">
    <source>
        <dbReference type="ARBA" id="ARBA00004123"/>
    </source>
</evidence>
<dbReference type="InterPro" id="IPR050080">
    <property type="entry name" value="RNase_PH"/>
</dbReference>
<dbReference type="GO" id="GO:0034475">
    <property type="term" value="P:U4 snRNA 3'-end processing"/>
    <property type="evidence" value="ECO:0007669"/>
    <property type="project" value="TreeGrafter"/>
</dbReference>
<evidence type="ECO:0000256" key="7">
    <source>
        <dbReference type="ARBA" id="ARBA00022884"/>
    </source>
</evidence>
<protein>
    <submittedName>
        <fullName evidence="11">3' exoribonuclease family, domain 1-domain-containing protein</fullName>
    </submittedName>
</protein>
<evidence type="ECO:0000256" key="3">
    <source>
        <dbReference type="ARBA" id="ARBA00006678"/>
    </source>
</evidence>
<proteinExistence type="inferred from homology"/>
<keyword evidence="8" id="KW-0539">Nucleus</keyword>
<name>A0AA38LST1_9TREE</name>
<feature type="compositionally biased region" description="Basic and acidic residues" evidence="9">
    <location>
        <begin position="1"/>
        <end position="10"/>
    </location>
</feature>
<dbReference type="RefSeq" id="XP_052945954.1">
    <property type="nucleotide sequence ID" value="XM_053087307.1"/>
</dbReference>
<organism evidence="11 12">
    <name type="scientific">Dioszegia hungarica</name>
    <dbReference type="NCBI Taxonomy" id="4972"/>
    <lineage>
        <taxon>Eukaryota</taxon>
        <taxon>Fungi</taxon>
        <taxon>Dikarya</taxon>
        <taxon>Basidiomycota</taxon>
        <taxon>Agaricomycotina</taxon>
        <taxon>Tremellomycetes</taxon>
        <taxon>Tremellales</taxon>
        <taxon>Bulleribasidiaceae</taxon>
        <taxon>Dioszegia</taxon>
    </lineage>
</organism>
<dbReference type="GO" id="GO:0000176">
    <property type="term" value="C:nuclear exosome (RNase complex)"/>
    <property type="evidence" value="ECO:0007669"/>
    <property type="project" value="TreeGrafter"/>
</dbReference>
<keyword evidence="4" id="KW-0963">Cytoplasm</keyword>
<comment type="caution">
    <text evidence="11">The sequence shown here is derived from an EMBL/GenBank/DDBJ whole genome shotgun (WGS) entry which is preliminary data.</text>
</comment>
<dbReference type="GO" id="GO:0003723">
    <property type="term" value="F:RNA binding"/>
    <property type="evidence" value="ECO:0007669"/>
    <property type="project" value="UniProtKB-KW"/>
</dbReference>
<dbReference type="InterPro" id="IPR001247">
    <property type="entry name" value="ExoRNase_PH_dom1"/>
</dbReference>
<evidence type="ECO:0000313" key="12">
    <source>
        <dbReference type="Proteomes" id="UP001164286"/>
    </source>
</evidence>
<dbReference type="EMBL" id="JAKWFO010000005">
    <property type="protein sequence ID" value="KAI9636177.1"/>
    <property type="molecule type" value="Genomic_DNA"/>
</dbReference>
<keyword evidence="5" id="KW-0698">rRNA processing</keyword>
<keyword evidence="7" id="KW-0694">RNA-binding</keyword>
<dbReference type="GO" id="GO:0005730">
    <property type="term" value="C:nucleolus"/>
    <property type="evidence" value="ECO:0007669"/>
    <property type="project" value="TreeGrafter"/>
</dbReference>
<accession>A0AA38LST1</accession>
<dbReference type="GO" id="GO:0006364">
    <property type="term" value="P:rRNA processing"/>
    <property type="evidence" value="ECO:0007669"/>
    <property type="project" value="UniProtKB-KW"/>
</dbReference>
<dbReference type="SUPFAM" id="SSF55666">
    <property type="entry name" value="Ribonuclease PH domain 2-like"/>
    <property type="match status" value="1"/>
</dbReference>
<feature type="region of interest" description="Disordered" evidence="9">
    <location>
        <begin position="1"/>
        <end position="43"/>
    </location>
</feature>
<gene>
    <name evidence="11" type="ORF">MKK02DRAFT_27112</name>
</gene>
<evidence type="ECO:0000256" key="6">
    <source>
        <dbReference type="ARBA" id="ARBA00022835"/>
    </source>
</evidence>
<comment type="similarity">
    <text evidence="3">Belongs to the RNase PH family.</text>
</comment>
<dbReference type="InterPro" id="IPR027408">
    <property type="entry name" value="PNPase/RNase_PH_dom_sf"/>
</dbReference>
<dbReference type="GO" id="GO:0016075">
    <property type="term" value="P:rRNA catabolic process"/>
    <property type="evidence" value="ECO:0007669"/>
    <property type="project" value="TreeGrafter"/>
</dbReference>
<dbReference type="Proteomes" id="UP001164286">
    <property type="component" value="Unassembled WGS sequence"/>
</dbReference>
<dbReference type="PANTHER" id="PTHR11953:SF2">
    <property type="entry name" value="EXOSOME COMPLEX COMPONENT MTR3"/>
    <property type="match status" value="1"/>
</dbReference>
<comment type="subcellular location">
    <subcellularLocation>
        <location evidence="2">Cytoplasm</location>
    </subcellularLocation>
    <subcellularLocation>
        <location evidence="1">Nucleus</location>
    </subcellularLocation>
</comment>
<dbReference type="GO" id="GO:0071051">
    <property type="term" value="P:poly(A)-dependent snoRNA 3'-end processing"/>
    <property type="evidence" value="ECO:0007669"/>
    <property type="project" value="TreeGrafter"/>
</dbReference>
<keyword evidence="12" id="KW-1185">Reference proteome</keyword>
<dbReference type="PANTHER" id="PTHR11953">
    <property type="entry name" value="EXOSOME COMPLEX COMPONENT"/>
    <property type="match status" value="1"/>
</dbReference>
<dbReference type="AlphaFoldDB" id="A0AA38LST1"/>
<evidence type="ECO:0000259" key="10">
    <source>
        <dbReference type="Pfam" id="PF01138"/>
    </source>
</evidence>
<evidence type="ECO:0000313" key="11">
    <source>
        <dbReference type="EMBL" id="KAI9636177.1"/>
    </source>
</evidence>
<dbReference type="InterPro" id="IPR020568">
    <property type="entry name" value="Ribosomal_Su5_D2-typ_SF"/>
</dbReference>
<sequence>MSTFDRRRIQAPESSSAPAYQQENDAGPSRAPTAPGDISDHPVLKTGLINQANGSAYIESGSVKIACSVYGPRPKAPPFTPRGSLNLELKFAPFASHPRRAPMRDTEPAALSALLTQLILPSLHLHLLPKSSVDVFLMVLESDDVSDLLGAAHTVATAAIADAGIAMSGLGVGTVVRGQEGEAEEGGKGAPASSVTLGVLPALNKVTNVWMTGVQDIDAVCDMIDQGVVSAKATHTVLAQALLEGAEQRGL</sequence>
<evidence type="ECO:0000256" key="4">
    <source>
        <dbReference type="ARBA" id="ARBA00022490"/>
    </source>
</evidence>
<dbReference type="GO" id="GO:0000177">
    <property type="term" value="C:cytoplasmic exosome (RNase complex)"/>
    <property type="evidence" value="ECO:0007669"/>
    <property type="project" value="TreeGrafter"/>
</dbReference>
<dbReference type="GeneID" id="77726508"/>
<dbReference type="GO" id="GO:0071028">
    <property type="term" value="P:nuclear mRNA surveillance"/>
    <property type="evidence" value="ECO:0007669"/>
    <property type="project" value="TreeGrafter"/>
</dbReference>
<evidence type="ECO:0000256" key="5">
    <source>
        <dbReference type="ARBA" id="ARBA00022552"/>
    </source>
</evidence>
<feature type="domain" description="Exoribonuclease phosphorolytic" evidence="10">
    <location>
        <begin position="44"/>
        <end position="165"/>
    </location>
</feature>
<feature type="compositionally biased region" description="Polar residues" evidence="9">
    <location>
        <begin position="12"/>
        <end position="24"/>
    </location>
</feature>
<dbReference type="SUPFAM" id="SSF54211">
    <property type="entry name" value="Ribosomal protein S5 domain 2-like"/>
    <property type="match status" value="1"/>
</dbReference>
<dbReference type="Gene3D" id="3.30.230.70">
    <property type="entry name" value="GHMP Kinase, N-terminal domain"/>
    <property type="match status" value="1"/>
</dbReference>